<name>K2QZD1_9HYPH</name>
<dbReference type="PROSITE" id="PS50949">
    <property type="entry name" value="HTH_GNTR"/>
    <property type="match status" value="1"/>
</dbReference>
<dbReference type="InterPro" id="IPR050679">
    <property type="entry name" value="Bact_HTH_transcr_reg"/>
</dbReference>
<feature type="domain" description="HTH gntR-type" evidence="4">
    <location>
        <begin position="23"/>
        <end position="91"/>
    </location>
</feature>
<dbReference type="InterPro" id="IPR028978">
    <property type="entry name" value="Chorismate_lyase_/UTRA_dom_sf"/>
</dbReference>
<keyword evidence="2" id="KW-0238">DNA-binding</keyword>
<evidence type="ECO:0000313" key="6">
    <source>
        <dbReference type="Proteomes" id="UP000007123"/>
    </source>
</evidence>
<dbReference type="Gene3D" id="1.10.10.10">
    <property type="entry name" value="Winged helix-like DNA-binding domain superfamily/Winged helix DNA-binding domain"/>
    <property type="match status" value="1"/>
</dbReference>
<dbReference type="SUPFAM" id="SSF46785">
    <property type="entry name" value="Winged helix' DNA-binding domain"/>
    <property type="match status" value="1"/>
</dbReference>
<dbReference type="GO" id="GO:0003677">
    <property type="term" value="F:DNA binding"/>
    <property type="evidence" value="ECO:0007669"/>
    <property type="project" value="UniProtKB-KW"/>
</dbReference>
<evidence type="ECO:0000256" key="1">
    <source>
        <dbReference type="ARBA" id="ARBA00023015"/>
    </source>
</evidence>
<dbReference type="GO" id="GO:0003700">
    <property type="term" value="F:DNA-binding transcription factor activity"/>
    <property type="evidence" value="ECO:0007669"/>
    <property type="project" value="InterPro"/>
</dbReference>
<dbReference type="SMART" id="SM00866">
    <property type="entry name" value="UTRA"/>
    <property type="match status" value="1"/>
</dbReference>
<dbReference type="InterPro" id="IPR011663">
    <property type="entry name" value="UTRA"/>
</dbReference>
<gene>
    <name evidence="5" type="ORF">QWE_04288</name>
</gene>
<dbReference type="eggNOG" id="COG2188">
    <property type="taxonomic scope" value="Bacteria"/>
</dbReference>
<dbReference type="AlphaFoldDB" id="K2QZD1"/>
<sequence>MYQFFLGRTEVPQNQATQPPGSLPIYVQITELLVRDIAAGRLIDGEKLPPERDMAEELGIAVGTLRKALAELQNRGLLERIQGSGNYVRAISDPKSVYAMFRLELLGGGGLPTAEILSIDRLPKPDGLPTFGTSAEAHRIRRLRRLSGRPAALEEIWLDGSYVETIDPEAVSESLYLFYRTKLSLWIARAEDQIGLDVVPDWAPTSFGRKPGAPATHIQRISQDQEGARAEVSRTWLDHTVARYVSRLK</sequence>
<dbReference type="InterPro" id="IPR036388">
    <property type="entry name" value="WH-like_DNA-bd_sf"/>
</dbReference>
<dbReference type="SUPFAM" id="SSF64288">
    <property type="entry name" value="Chorismate lyase-like"/>
    <property type="match status" value="1"/>
</dbReference>
<dbReference type="Gene3D" id="3.40.1410.10">
    <property type="entry name" value="Chorismate lyase-like"/>
    <property type="match status" value="1"/>
</dbReference>
<dbReference type="InterPro" id="IPR036390">
    <property type="entry name" value="WH_DNA-bd_sf"/>
</dbReference>
<organism evidence="5 6">
    <name type="scientific">Agrobacterium albertimagni AOL15</name>
    <dbReference type="NCBI Taxonomy" id="1156935"/>
    <lineage>
        <taxon>Bacteria</taxon>
        <taxon>Pseudomonadati</taxon>
        <taxon>Pseudomonadota</taxon>
        <taxon>Alphaproteobacteria</taxon>
        <taxon>Hyphomicrobiales</taxon>
        <taxon>Rhizobiaceae</taxon>
        <taxon>Rhizobium/Agrobacterium group</taxon>
        <taxon>Agrobacterium</taxon>
    </lineage>
</organism>
<protein>
    <submittedName>
        <fullName evidence="5">GntR family transcriptional regulator</fullName>
    </submittedName>
</protein>
<accession>K2QZD1</accession>
<comment type="caution">
    <text evidence="5">The sequence shown here is derived from an EMBL/GenBank/DDBJ whole genome shotgun (WGS) entry which is preliminary data.</text>
</comment>
<evidence type="ECO:0000259" key="4">
    <source>
        <dbReference type="PROSITE" id="PS50949"/>
    </source>
</evidence>
<reference evidence="5 6" key="1">
    <citation type="journal article" date="2012" name="J. Bacteriol.">
        <title>Draft Genome Sequence of Agrobacterium albertimagni Strain AOL15.</title>
        <authorList>
            <person name="Trimble W.L."/>
            <person name="Phung le T."/>
            <person name="Meyer F."/>
            <person name="Gilbert J.A."/>
            <person name="Silver S."/>
        </authorList>
    </citation>
    <scope>NUCLEOTIDE SEQUENCE [LARGE SCALE GENOMIC DNA]</scope>
    <source>
        <strain evidence="5 6">AOL15</strain>
    </source>
</reference>
<evidence type="ECO:0000256" key="3">
    <source>
        <dbReference type="ARBA" id="ARBA00023163"/>
    </source>
</evidence>
<dbReference type="PATRIC" id="fig|1156935.5.peg.866"/>
<dbReference type="Pfam" id="PF00392">
    <property type="entry name" value="GntR"/>
    <property type="match status" value="1"/>
</dbReference>
<dbReference type="PRINTS" id="PR00035">
    <property type="entry name" value="HTHGNTR"/>
</dbReference>
<evidence type="ECO:0000313" key="5">
    <source>
        <dbReference type="EMBL" id="EKF60982.1"/>
    </source>
</evidence>
<dbReference type="STRING" id="1156935.QWE_04288"/>
<dbReference type="SMART" id="SM00345">
    <property type="entry name" value="HTH_GNTR"/>
    <property type="match status" value="1"/>
</dbReference>
<dbReference type="Pfam" id="PF07702">
    <property type="entry name" value="UTRA"/>
    <property type="match status" value="1"/>
</dbReference>
<keyword evidence="1" id="KW-0805">Transcription regulation</keyword>
<dbReference type="Proteomes" id="UP000007123">
    <property type="component" value="Unassembled WGS sequence"/>
</dbReference>
<keyword evidence="3" id="KW-0804">Transcription</keyword>
<dbReference type="InterPro" id="IPR000524">
    <property type="entry name" value="Tscrpt_reg_HTH_GntR"/>
</dbReference>
<proteinExistence type="predicted"/>
<dbReference type="EMBL" id="ALJF01000003">
    <property type="protein sequence ID" value="EKF60982.1"/>
    <property type="molecule type" value="Genomic_DNA"/>
</dbReference>
<keyword evidence="6" id="KW-1185">Reference proteome</keyword>
<evidence type="ECO:0000256" key="2">
    <source>
        <dbReference type="ARBA" id="ARBA00023125"/>
    </source>
</evidence>
<dbReference type="CDD" id="cd07377">
    <property type="entry name" value="WHTH_GntR"/>
    <property type="match status" value="1"/>
</dbReference>
<dbReference type="PANTHER" id="PTHR44846:SF1">
    <property type="entry name" value="MANNOSYL-D-GLYCERATE TRANSPORT_METABOLISM SYSTEM REPRESSOR MNGR-RELATED"/>
    <property type="match status" value="1"/>
</dbReference>
<dbReference type="GO" id="GO:0045892">
    <property type="term" value="P:negative regulation of DNA-templated transcription"/>
    <property type="evidence" value="ECO:0007669"/>
    <property type="project" value="TreeGrafter"/>
</dbReference>
<dbReference type="PANTHER" id="PTHR44846">
    <property type="entry name" value="MANNOSYL-D-GLYCERATE TRANSPORT/METABOLISM SYSTEM REPRESSOR MNGR-RELATED"/>
    <property type="match status" value="1"/>
</dbReference>